<keyword evidence="7" id="KW-1185">Reference proteome</keyword>
<dbReference type="RefSeq" id="WP_006969221.1">
    <property type="nucleotide sequence ID" value="NZ_ABCS01000002.1"/>
</dbReference>
<organism evidence="6 7">
    <name type="scientific">Plesiocystis pacifica SIR-1</name>
    <dbReference type="NCBI Taxonomy" id="391625"/>
    <lineage>
        <taxon>Bacteria</taxon>
        <taxon>Pseudomonadati</taxon>
        <taxon>Myxococcota</taxon>
        <taxon>Polyangia</taxon>
        <taxon>Nannocystales</taxon>
        <taxon>Nannocystaceae</taxon>
        <taxon>Plesiocystis</taxon>
    </lineage>
</organism>
<dbReference type="eggNOG" id="COG1309">
    <property type="taxonomic scope" value="Bacteria"/>
</dbReference>
<dbReference type="SUPFAM" id="SSF46689">
    <property type="entry name" value="Homeodomain-like"/>
    <property type="match status" value="1"/>
</dbReference>
<dbReference type="InterPro" id="IPR036271">
    <property type="entry name" value="Tet_transcr_reg_TetR-rel_C_sf"/>
</dbReference>
<dbReference type="STRING" id="391625.PPSIR1_21874"/>
<dbReference type="Gene3D" id="1.10.10.60">
    <property type="entry name" value="Homeodomain-like"/>
    <property type="match status" value="1"/>
</dbReference>
<dbReference type="Pfam" id="PF00440">
    <property type="entry name" value="TetR_N"/>
    <property type="match status" value="1"/>
</dbReference>
<evidence type="ECO:0000256" key="2">
    <source>
        <dbReference type="ARBA" id="ARBA00023125"/>
    </source>
</evidence>
<evidence type="ECO:0000313" key="6">
    <source>
        <dbReference type="EMBL" id="EDM81610.1"/>
    </source>
</evidence>
<evidence type="ECO:0000256" key="1">
    <source>
        <dbReference type="ARBA" id="ARBA00023015"/>
    </source>
</evidence>
<comment type="caution">
    <text evidence="6">The sequence shown here is derived from an EMBL/GenBank/DDBJ whole genome shotgun (WGS) entry which is preliminary data.</text>
</comment>
<reference evidence="6 7" key="1">
    <citation type="submission" date="2007-06" db="EMBL/GenBank/DDBJ databases">
        <authorList>
            <person name="Shimkets L."/>
            <person name="Ferriera S."/>
            <person name="Johnson J."/>
            <person name="Kravitz S."/>
            <person name="Beeson K."/>
            <person name="Sutton G."/>
            <person name="Rogers Y.-H."/>
            <person name="Friedman R."/>
            <person name="Frazier M."/>
            <person name="Venter J.C."/>
        </authorList>
    </citation>
    <scope>NUCLEOTIDE SEQUENCE [LARGE SCALE GENOMIC DNA]</scope>
    <source>
        <strain evidence="6 7">SIR-1</strain>
    </source>
</reference>
<dbReference type="GO" id="GO:0003677">
    <property type="term" value="F:DNA binding"/>
    <property type="evidence" value="ECO:0007669"/>
    <property type="project" value="UniProtKB-UniRule"/>
</dbReference>
<dbReference type="PROSITE" id="PS50977">
    <property type="entry name" value="HTH_TETR_2"/>
    <property type="match status" value="1"/>
</dbReference>
<feature type="DNA-binding region" description="H-T-H motif" evidence="4">
    <location>
        <begin position="29"/>
        <end position="48"/>
    </location>
</feature>
<dbReference type="Gene3D" id="1.10.357.10">
    <property type="entry name" value="Tetracycline Repressor, domain 2"/>
    <property type="match status" value="1"/>
</dbReference>
<dbReference type="InterPro" id="IPR011075">
    <property type="entry name" value="TetR_C"/>
</dbReference>
<feature type="domain" description="HTH tetR-type" evidence="5">
    <location>
        <begin position="6"/>
        <end position="66"/>
    </location>
</feature>
<sequence length="192" mass="21234">MPRAKAFDPDVVLERAVELFWQLGYDGASMAKLLAAMKISRQSLYDTFGDKHTLFLLAIDRYRERTGDGIEAMLAEAETPLSGIRACFDRVLREVIDRPEYRSCFMANSALELGQRDPEVRERVGAHLSRVEGLMHGALEQAQARGELTADREPRDLARLLTTTIHGIGIMARGGVPPEQLRASVNAALGAI</sequence>
<dbReference type="InterPro" id="IPR001647">
    <property type="entry name" value="HTH_TetR"/>
</dbReference>
<keyword evidence="3" id="KW-0804">Transcription</keyword>
<dbReference type="AlphaFoldDB" id="A6FXM2"/>
<keyword evidence="2 4" id="KW-0238">DNA-binding</keyword>
<dbReference type="OrthoDB" id="270177at2"/>
<evidence type="ECO:0000259" key="5">
    <source>
        <dbReference type="PROSITE" id="PS50977"/>
    </source>
</evidence>
<dbReference type="SUPFAM" id="SSF48498">
    <property type="entry name" value="Tetracyclin repressor-like, C-terminal domain"/>
    <property type="match status" value="1"/>
</dbReference>
<protein>
    <submittedName>
        <fullName evidence="6">Putative tetR-family transcriptional regulator</fullName>
    </submittedName>
</protein>
<dbReference type="PANTHER" id="PTHR47506:SF1">
    <property type="entry name" value="HTH-TYPE TRANSCRIPTIONAL REGULATOR YJDC"/>
    <property type="match status" value="1"/>
</dbReference>
<evidence type="ECO:0000256" key="4">
    <source>
        <dbReference type="PROSITE-ProRule" id="PRU00335"/>
    </source>
</evidence>
<keyword evidence="1" id="KW-0805">Transcription regulation</keyword>
<name>A6FXM2_9BACT</name>
<dbReference type="InterPro" id="IPR009057">
    <property type="entry name" value="Homeodomain-like_sf"/>
</dbReference>
<evidence type="ECO:0000256" key="3">
    <source>
        <dbReference type="ARBA" id="ARBA00023163"/>
    </source>
</evidence>
<dbReference type="EMBL" id="ABCS01000002">
    <property type="protein sequence ID" value="EDM81610.1"/>
    <property type="molecule type" value="Genomic_DNA"/>
</dbReference>
<evidence type="ECO:0000313" key="7">
    <source>
        <dbReference type="Proteomes" id="UP000005801"/>
    </source>
</evidence>
<proteinExistence type="predicted"/>
<gene>
    <name evidence="6" type="ORF">PPSIR1_21874</name>
</gene>
<dbReference type="Pfam" id="PF16925">
    <property type="entry name" value="TetR_C_13"/>
    <property type="match status" value="1"/>
</dbReference>
<dbReference type="Proteomes" id="UP000005801">
    <property type="component" value="Unassembled WGS sequence"/>
</dbReference>
<dbReference type="PANTHER" id="PTHR47506">
    <property type="entry name" value="TRANSCRIPTIONAL REGULATORY PROTEIN"/>
    <property type="match status" value="1"/>
</dbReference>
<accession>A6FXM2</accession>